<gene>
    <name evidence="1" type="ORF">DCR58_01370</name>
</gene>
<dbReference type="Proteomes" id="UP000262878">
    <property type="component" value="Unassembled WGS sequence"/>
</dbReference>
<proteinExistence type="predicted"/>
<sequence>MPACNLDNERYQSISNAFIDHCERHQLSQPEIAVCLANMMLSLVATSNHESLCVDNKHGTVSASLKDKETL</sequence>
<accession>A0A348WLK2</accession>
<organism evidence="1 2">
    <name type="scientific">Idiomarina baltica</name>
    <dbReference type="NCBI Taxonomy" id="190892"/>
    <lineage>
        <taxon>Bacteria</taxon>
        <taxon>Pseudomonadati</taxon>
        <taxon>Pseudomonadota</taxon>
        <taxon>Gammaproteobacteria</taxon>
        <taxon>Alteromonadales</taxon>
        <taxon>Idiomarinaceae</taxon>
        <taxon>Idiomarina</taxon>
    </lineage>
</organism>
<comment type="caution">
    <text evidence="1">The sequence shown here is derived from an EMBL/GenBank/DDBJ whole genome shotgun (WGS) entry which is preliminary data.</text>
</comment>
<dbReference type="EMBL" id="DMUP01000033">
    <property type="protein sequence ID" value="HAR55414.1"/>
    <property type="molecule type" value="Genomic_DNA"/>
</dbReference>
<name>A0A348WLK2_9GAMM</name>
<evidence type="ECO:0000313" key="1">
    <source>
        <dbReference type="EMBL" id="HAR55414.1"/>
    </source>
</evidence>
<dbReference type="AlphaFoldDB" id="A0A348WLK2"/>
<evidence type="ECO:0000313" key="2">
    <source>
        <dbReference type="Proteomes" id="UP000262878"/>
    </source>
</evidence>
<protein>
    <submittedName>
        <fullName evidence="1">Uncharacterized protein</fullName>
    </submittedName>
</protein>
<reference evidence="1 2" key="1">
    <citation type="journal article" date="2018" name="Nat. Biotechnol.">
        <title>A standardized bacterial taxonomy based on genome phylogeny substantially revises the tree of life.</title>
        <authorList>
            <person name="Parks D.H."/>
            <person name="Chuvochina M."/>
            <person name="Waite D.W."/>
            <person name="Rinke C."/>
            <person name="Skarshewski A."/>
            <person name="Chaumeil P.A."/>
            <person name="Hugenholtz P."/>
        </authorList>
    </citation>
    <scope>NUCLEOTIDE SEQUENCE [LARGE SCALE GENOMIC DNA]</scope>
    <source>
        <strain evidence="1">UBA9360</strain>
    </source>
</reference>